<evidence type="ECO:0000256" key="1">
    <source>
        <dbReference type="ARBA" id="ARBA00004651"/>
    </source>
</evidence>
<evidence type="ECO:0000256" key="5">
    <source>
        <dbReference type="ARBA" id="ARBA00022692"/>
    </source>
</evidence>
<evidence type="ECO:0000256" key="8">
    <source>
        <dbReference type="ARBA" id="ARBA00023065"/>
    </source>
</evidence>
<proteinExistence type="predicted"/>
<dbReference type="InterPro" id="IPR003445">
    <property type="entry name" value="Cat_transpt"/>
</dbReference>
<organism evidence="11 12">
    <name type="scientific">Heyndrickxia camelliae</name>
    <dbReference type="NCBI Taxonomy" id="1707093"/>
    <lineage>
        <taxon>Bacteria</taxon>
        <taxon>Bacillati</taxon>
        <taxon>Bacillota</taxon>
        <taxon>Bacilli</taxon>
        <taxon>Bacillales</taxon>
        <taxon>Bacillaceae</taxon>
        <taxon>Heyndrickxia</taxon>
    </lineage>
</organism>
<keyword evidence="5 10" id="KW-0812">Transmembrane</keyword>
<keyword evidence="8" id="KW-0406">Ion transport</keyword>
<dbReference type="RefSeq" id="WP_101353111.1">
    <property type="nucleotide sequence ID" value="NZ_PIQO01000002.1"/>
</dbReference>
<comment type="caution">
    <text evidence="11">The sequence shown here is derived from an EMBL/GenBank/DDBJ whole genome shotgun (WGS) entry which is preliminary data.</text>
</comment>
<keyword evidence="9 10" id="KW-0472">Membrane</keyword>
<feature type="transmembrane region" description="Helical" evidence="10">
    <location>
        <begin position="371"/>
        <end position="389"/>
    </location>
</feature>
<dbReference type="GO" id="GO:0015379">
    <property type="term" value="F:potassium:chloride symporter activity"/>
    <property type="evidence" value="ECO:0007669"/>
    <property type="project" value="InterPro"/>
</dbReference>
<feature type="transmembrane region" description="Helical" evidence="10">
    <location>
        <begin position="401"/>
        <end position="422"/>
    </location>
</feature>
<evidence type="ECO:0000256" key="3">
    <source>
        <dbReference type="ARBA" id="ARBA00022475"/>
    </source>
</evidence>
<dbReference type="PANTHER" id="PTHR32024">
    <property type="entry name" value="TRK SYSTEM POTASSIUM UPTAKE PROTEIN TRKG-RELATED"/>
    <property type="match status" value="1"/>
</dbReference>
<dbReference type="PANTHER" id="PTHR32024:SF1">
    <property type="entry name" value="KTR SYSTEM POTASSIUM UPTAKE PROTEIN B"/>
    <property type="match status" value="1"/>
</dbReference>
<feature type="transmembrane region" description="Helical" evidence="10">
    <location>
        <begin position="12"/>
        <end position="33"/>
    </location>
</feature>
<feature type="transmembrane region" description="Helical" evidence="10">
    <location>
        <begin position="72"/>
        <end position="96"/>
    </location>
</feature>
<feature type="transmembrane region" description="Helical" evidence="10">
    <location>
        <begin position="187"/>
        <end position="210"/>
    </location>
</feature>
<keyword evidence="3" id="KW-1003">Cell membrane</keyword>
<dbReference type="Pfam" id="PF02386">
    <property type="entry name" value="TrkH"/>
    <property type="match status" value="1"/>
</dbReference>
<keyword evidence="2" id="KW-0813">Transport</keyword>
<name>A0A2N3LPN2_9BACI</name>
<keyword evidence="12" id="KW-1185">Reference proteome</keyword>
<dbReference type="NCBIfam" id="TIGR00933">
    <property type="entry name" value="2a38"/>
    <property type="match status" value="1"/>
</dbReference>
<keyword evidence="7 10" id="KW-1133">Transmembrane helix</keyword>
<evidence type="ECO:0000313" key="12">
    <source>
        <dbReference type="Proteomes" id="UP000233440"/>
    </source>
</evidence>
<evidence type="ECO:0000256" key="9">
    <source>
        <dbReference type="ARBA" id="ARBA00023136"/>
    </source>
</evidence>
<feature type="transmembrane region" description="Helical" evidence="10">
    <location>
        <begin position="222"/>
        <end position="243"/>
    </location>
</feature>
<feature type="transmembrane region" description="Helical" evidence="10">
    <location>
        <begin position="288"/>
        <end position="321"/>
    </location>
</feature>
<evidence type="ECO:0000256" key="2">
    <source>
        <dbReference type="ARBA" id="ARBA00022448"/>
    </source>
</evidence>
<keyword evidence="6" id="KW-0630">Potassium</keyword>
<dbReference type="AlphaFoldDB" id="A0A2N3LPN2"/>
<sequence length="439" mass="48428">MKHKVIHLSPSQLLILVFFTAIMLGTCLLKLPIASFHYVRWIDALFTATSAMTVTGLSTINSAKEFTLFGQFVIIALIQIGGLGIVSFALLIFIMLGKKIGLKERILIQQSLNQTSLGGVIKLVRNLFLFSFMIEFIAMLFLSIKWIPEYGFWRGIFYSFFHSISAFNNAGFSVWSDNLIRYVGDPIVNIGITGLIILGGIGFTVMSDIWSKKSFRKLSLHSKIMIIGTIVTNLLAMVFIYILEYHNPHTLGHLSTPDKLWASYFQAVTTRTAGFQTMDLSNLKEPTALLFLILMFIGAGSASTGGGIKLTTFIVIVISVITFIKGKQEIVLAKRTITNSILLKSLAIFSIALLAIFLSVFVLCITEKAPFLKVLFEVISAFGTVGLTMGLTTKLTIIGKIIIIMMMFIGKLGPLTLAVSFAKSEQASIRYPNEDILTG</sequence>
<dbReference type="InterPro" id="IPR004772">
    <property type="entry name" value="TrkH"/>
</dbReference>
<evidence type="ECO:0000313" key="11">
    <source>
        <dbReference type="EMBL" id="PKR86473.1"/>
    </source>
</evidence>
<gene>
    <name evidence="11" type="ORF">CWO92_03790</name>
</gene>
<feature type="transmembrane region" description="Helical" evidence="10">
    <location>
        <begin position="127"/>
        <end position="144"/>
    </location>
</feature>
<dbReference type="OrthoDB" id="9810952at2"/>
<evidence type="ECO:0000256" key="6">
    <source>
        <dbReference type="ARBA" id="ARBA00022958"/>
    </source>
</evidence>
<feature type="transmembrane region" description="Helical" evidence="10">
    <location>
        <begin position="341"/>
        <end position="365"/>
    </location>
</feature>
<feature type="transmembrane region" description="Helical" evidence="10">
    <location>
        <begin position="156"/>
        <end position="175"/>
    </location>
</feature>
<reference evidence="11 12" key="1">
    <citation type="submission" date="2017-11" db="EMBL/GenBank/DDBJ databases">
        <title>Bacillus camelliae sp. nov., isolated from pu'er tea.</title>
        <authorList>
            <person name="Niu L."/>
        </authorList>
    </citation>
    <scope>NUCLEOTIDE SEQUENCE [LARGE SCALE GENOMIC DNA]</scope>
    <source>
        <strain evidence="11 12">7578-1</strain>
    </source>
</reference>
<keyword evidence="4" id="KW-0633">Potassium transport</keyword>
<evidence type="ECO:0000256" key="7">
    <source>
        <dbReference type="ARBA" id="ARBA00022989"/>
    </source>
</evidence>
<protein>
    <submittedName>
        <fullName evidence="11">Ktr system potassium transporter B</fullName>
    </submittedName>
</protein>
<accession>A0A2N3LPN2</accession>
<dbReference type="Proteomes" id="UP000233440">
    <property type="component" value="Unassembled WGS sequence"/>
</dbReference>
<evidence type="ECO:0000256" key="10">
    <source>
        <dbReference type="SAM" id="Phobius"/>
    </source>
</evidence>
<dbReference type="GO" id="GO:0005886">
    <property type="term" value="C:plasma membrane"/>
    <property type="evidence" value="ECO:0007669"/>
    <property type="project" value="UniProtKB-SubCell"/>
</dbReference>
<evidence type="ECO:0000256" key="4">
    <source>
        <dbReference type="ARBA" id="ARBA00022538"/>
    </source>
</evidence>
<dbReference type="EMBL" id="PIQO01000002">
    <property type="protein sequence ID" value="PKR86473.1"/>
    <property type="molecule type" value="Genomic_DNA"/>
</dbReference>
<comment type="subcellular location">
    <subcellularLocation>
        <location evidence="1">Cell membrane</location>
        <topology evidence="1">Multi-pass membrane protein</topology>
    </subcellularLocation>
</comment>